<dbReference type="InterPro" id="IPR034268">
    <property type="entry name" value="RBM25_RRM"/>
</dbReference>
<dbReference type="GO" id="GO:0003723">
    <property type="term" value="F:RNA binding"/>
    <property type="evidence" value="ECO:0007669"/>
    <property type="project" value="UniProtKB-UniRule"/>
</dbReference>
<gene>
    <name evidence="4" type="ORF">Sango_1020800</name>
</gene>
<dbReference type="Gene3D" id="3.30.70.330">
    <property type="match status" value="1"/>
</dbReference>
<dbReference type="InterPro" id="IPR035979">
    <property type="entry name" value="RBD_domain_sf"/>
</dbReference>
<feature type="region of interest" description="Disordered" evidence="2">
    <location>
        <begin position="1"/>
        <end position="27"/>
    </location>
</feature>
<proteinExistence type="predicted"/>
<reference evidence="4" key="2">
    <citation type="journal article" date="2024" name="Plant">
        <title>Genomic evolution and insights into agronomic trait innovations of Sesamum species.</title>
        <authorList>
            <person name="Miao H."/>
            <person name="Wang L."/>
            <person name="Qu L."/>
            <person name="Liu H."/>
            <person name="Sun Y."/>
            <person name="Le M."/>
            <person name="Wang Q."/>
            <person name="Wei S."/>
            <person name="Zheng Y."/>
            <person name="Lin W."/>
            <person name="Duan Y."/>
            <person name="Cao H."/>
            <person name="Xiong S."/>
            <person name="Wang X."/>
            <person name="Wei L."/>
            <person name="Li C."/>
            <person name="Ma Q."/>
            <person name="Ju M."/>
            <person name="Zhao R."/>
            <person name="Li G."/>
            <person name="Mu C."/>
            <person name="Tian Q."/>
            <person name="Mei H."/>
            <person name="Zhang T."/>
            <person name="Gao T."/>
            <person name="Zhang H."/>
        </authorList>
    </citation>
    <scope>NUCLEOTIDE SEQUENCE</scope>
    <source>
        <strain evidence="4">K16</strain>
    </source>
</reference>
<accession>A0AAE2BYV8</accession>
<protein>
    <recommendedName>
        <fullName evidence="3">RRM domain-containing protein</fullName>
    </recommendedName>
</protein>
<dbReference type="InterPro" id="IPR053294">
    <property type="entry name" value="RBM_PWI_domain"/>
</dbReference>
<evidence type="ECO:0000259" key="3">
    <source>
        <dbReference type="PROSITE" id="PS50102"/>
    </source>
</evidence>
<evidence type="ECO:0000256" key="2">
    <source>
        <dbReference type="SAM" id="MobiDB-lite"/>
    </source>
</evidence>
<dbReference type="SUPFAM" id="SSF54928">
    <property type="entry name" value="RNA-binding domain, RBD"/>
    <property type="match status" value="1"/>
</dbReference>
<evidence type="ECO:0000313" key="5">
    <source>
        <dbReference type="Proteomes" id="UP001289374"/>
    </source>
</evidence>
<dbReference type="Proteomes" id="UP001289374">
    <property type="component" value="Unassembled WGS sequence"/>
</dbReference>
<feature type="compositionally biased region" description="Low complexity" evidence="2">
    <location>
        <begin position="1"/>
        <end position="16"/>
    </location>
</feature>
<keyword evidence="5" id="KW-1185">Reference proteome</keyword>
<dbReference type="InterPro" id="IPR012677">
    <property type="entry name" value="Nucleotide-bd_a/b_plait_sf"/>
</dbReference>
<sequence>MADSTPAPETTAAADPNPVSQQPESDADPYIRIHLPQHSSNFPTLTPVGSAAVSFNSSSAPDPTFLPASRAAAFCASRGRHSAIRPCHVSSSWGPATGSGNGLGSRSWEWPAATGSGGLGAPGDAAAVCCAGSAYEICATDAKWLSCYASASSPRDAFSCFSGLRFLKQTMLTVECSYASVIQGVPCYPSPYAPMIRPAFPPRPLVGVMPPLARPPLVGVRPPIIPPVVRPPSTPTVTSAEPQTTVYVGKISSTVENDFMLSLLQLCGPVKSWKRPQDPTGTLKGFGFCEFESAEGVLRALRLLNKLSVDGQELMIGF</sequence>
<reference evidence="4" key="1">
    <citation type="submission" date="2020-06" db="EMBL/GenBank/DDBJ databases">
        <authorList>
            <person name="Li T."/>
            <person name="Hu X."/>
            <person name="Zhang T."/>
            <person name="Song X."/>
            <person name="Zhang H."/>
            <person name="Dai N."/>
            <person name="Sheng W."/>
            <person name="Hou X."/>
            <person name="Wei L."/>
        </authorList>
    </citation>
    <scope>NUCLEOTIDE SEQUENCE</scope>
    <source>
        <strain evidence="4">K16</strain>
        <tissue evidence="4">Leaf</tissue>
    </source>
</reference>
<dbReference type="Pfam" id="PF00076">
    <property type="entry name" value="RRM_1"/>
    <property type="match status" value="1"/>
</dbReference>
<dbReference type="PANTHER" id="PTHR47334:SF2">
    <property type="entry name" value="RNA-BINDING MOTIF PROTEIN 25"/>
    <property type="match status" value="1"/>
</dbReference>
<dbReference type="SMART" id="SM00360">
    <property type="entry name" value="RRM"/>
    <property type="match status" value="1"/>
</dbReference>
<evidence type="ECO:0000313" key="4">
    <source>
        <dbReference type="EMBL" id="KAK4402801.1"/>
    </source>
</evidence>
<dbReference type="EMBL" id="JACGWL010000005">
    <property type="protein sequence ID" value="KAK4402801.1"/>
    <property type="molecule type" value="Genomic_DNA"/>
</dbReference>
<organism evidence="4 5">
    <name type="scientific">Sesamum angolense</name>
    <dbReference type="NCBI Taxonomy" id="2727404"/>
    <lineage>
        <taxon>Eukaryota</taxon>
        <taxon>Viridiplantae</taxon>
        <taxon>Streptophyta</taxon>
        <taxon>Embryophyta</taxon>
        <taxon>Tracheophyta</taxon>
        <taxon>Spermatophyta</taxon>
        <taxon>Magnoliopsida</taxon>
        <taxon>eudicotyledons</taxon>
        <taxon>Gunneridae</taxon>
        <taxon>Pentapetalae</taxon>
        <taxon>asterids</taxon>
        <taxon>lamiids</taxon>
        <taxon>Lamiales</taxon>
        <taxon>Pedaliaceae</taxon>
        <taxon>Sesamum</taxon>
    </lineage>
</organism>
<dbReference type="PANTHER" id="PTHR47334">
    <property type="entry name" value="SPLICING FACTOR PWI DOMAIN-CONTAINING PROTEIN / RNA RECOGNITION MOTIF (RRM)-CONTAINING PROTEIN"/>
    <property type="match status" value="1"/>
</dbReference>
<name>A0AAE2BYV8_9LAMI</name>
<feature type="domain" description="RRM" evidence="3">
    <location>
        <begin position="244"/>
        <end position="318"/>
    </location>
</feature>
<dbReference type="AlphaFoldDB" id="A0AAE2BYV8"/>
<comment type="caution">
    <text evidence="4">The sequence shown here is derived from an EMBL/GenBank/DDBJ whole genome shotgun (WGS) entry which is preliminary data.</text>
</comment>
<evidence type="ECO:0000256" key="1">
    <source>
        <dbReference type="PROSITE-ProRule" id="PRU00176"/>
    </source>
</evidence>
<dbReference type="InterPro" id="IPR000504">
    <property type="entry name" value="RRM_dom"/>
</dbReference>
<dbReference type="CDD" id="cd12446">
    <property type="entry name" value="RRM_RBM25"/>
    <property type="match status" value="1"/>
</dbReference>
<keyword evidence="1" id="KW-0694">RNA-binding</keyword>
<dbReference type="PROSITE" id="PS50102">
    <property type="entry name" value="RRM"/>
    <property type="match status" value="1"/>
</dbReference>